<feature type="compositionally biased region" description="Polar residues" evidence="2">
    <location>
        <begin position="385"/>
        <end position="402"/>
    </location>
</feature>
<sequence length="428" mass="46972">MKTHWEQGDPNGRSKWQSAAALLPKCPKSPLFRLPAFKNRDVANWMKTTFPSELALLQAKEGSPEAILQVENAILRRALEDLHKLASKSDSKLDNLAAMIERRTAVLSPAKGFSSTSYHHAVTSFSSPSTPPRTRGPASTAPIDAATTSPIIIHVNEQMQETGTYESLEADGATSMGAFVNESPKTPGVAREPTQVDLHLPKEAFYKPGDPMGIVPPFFGQKSVRWQDVLPLIVQPCVCWPLWKPKSVDSYVTVDDIWASWIDGAPVMVDGTQKRKNPPLMLAEQYLGNRWRTPEGDRERNAAAQHWARYREIPEWIAQESHKRGCSPADVIKELEAMRVVDGQKKGLNFLQKRLSELRKEAAKAAKAANAQQATVAASSPALNVSADTVSDPGQSEATLDQTEAAVPTRKRACAADARRAASKKLKT</sequence>
<comment type="caution">
    <text evidence="3">The sequence shown here is derived from an EMBL/GenBank/DDBJ whole genome shotgun (WGS) entry which is preliminary data.</text>
</comment>
<evidence type="ECO:0000313" key="4">
    <source>
        <dbReference type="Proteomes" id="UP001221142"/>
    </source>
</evidence>
<dbReference type="EMBL" id="JARKIF010000017">
    <property type="protein sequence ID" value="KAJ7620056.1"/>
    <property type="molecule type" value="Genomic_DNA"/>
</dbReference>
<evidence type="ECO:0000256" key="2">
    <source>
        <dbReference type="SAM" id="MobiDB-lite"/>
    </source>
</evidence>
<feature type="region of interest" description="Disordered" evidence="2">
    <location>
        <begin position="385"/>
        <end position="428"/>
    </location>
</feature>
<proteinExistence type="predicted"/>
<name>A0AAD7BG83_9AGAR</name>
<accession>A0AAD7BG83</accession>
<feature type="coiled-coil region" evidence="1">
    <location>
        <begin position="341"/>
        <end position="375"/>
    </location>
</feature>
<feature type="compositionally biased region" description="Low complexity" evidence="2">
    <location>
        <begin position="123"/>
        <end position="142"/>
    </location>
</feature>
<organism evidence="3 4">
    <name type="scientific">Roridomyces roridus</name>
    <dbReference type="NCBI Taxonomy" id="1738132"/>
    <lineage>
        <taxon>Eukaryota</taxon>
        <taxon>Fungi</taxon>
        <taxon>Dikarya</taxon>
        <taxon>Basidiomycota</taxon>
        <taxon>Agaricomycotina</taxon>
        <taxon>Agaricomycetes</taxon>
        <taxon>Agaricomycetidae</taxon>
        <taxon>Agaricales</taxon>
        <taxon>Marasmiineae</taxon>
        <taxon>Mycenaceae</taxon>
        <taxon>Roridomyces</taxon>
    </lineage>
</organism>
<dbReference type="AlphaFoldDB" id="A0AAD7BG83"/>
<dbReference type="Proteomes" id="UP001221142">
    <property type="component" value="Unassembled WGS sequence"/>
</dbReference>
<keyword evidence="1" id="KW-0175">Coiled coil</keyword>
<gene>
    <name evidence="3" type="ORF">FB45DRAFT_1093981</name>
</gene>
<protein>
    <submittedName>
        <fullName evidence="3">Uncharacterized protein</fullName>
    </submittedName>
</protein>
<evidence type="ECO:0000256" key="1">
    <source>
        <dbReference type="SAM" id="Coils"/>
    </source>
</evidence>
<keyword evidence="4" id="KW-1185">Reference proteome</keyword>
<feature type="region of interest" description="Disordered" evidence="2">
    <location>
        <begin position="121"/>
        <end position="143"/>
    </location>
</feature>
<reference evidence="3" key="1">
    <citation type="submission" date="2023-03" db="EMBL/GenBank/DDBJ databases">
        <title>Massive genome expansion in bonnet fungi (Mycena s.s.) driven by repeated elements and novel gene families across ecological guilds.</title>
        <authorList>
            <consortium name="Lawrence Berkeley National Laboratory"/>
            <person name="Harder C.B."/>
            <person name="Miyauchi S."/>
            <person name="Viragh M."/>
            <person name="Kuo A."/>
            <person name="Thoen E."/>
            <person name="Andreopoulos B."/>
            <person name="Lu D."/>
            <person name="Skrede I."/>
            <person name="Drula E."/>
            <person name="Henrissat B."/>
            <person name="Morin E."/>
            <person name="Kohler A."/>
            <person name="Barry K."/>
            <person name="LaButti K."/>
            <person name="Morin E."/>
            <person name="Salamov A."/>
            <person name="Lipzen A."/>
            <person name="Mereny Z."/>
            <person name="Hegedus B."/>
            <person name="Baldrian P."/>
            <person name="Stursova M."/>
            <person name="Weitz H."/>
            <person name="Taylor A."/>
            <person name="Grigoriev I.V."/>
            <person name="Nagy L.G."/>
            <person name="Martin F."/>
            <person name="Kauserud H."/>
        </authorList>
    </citation>
    <scope>NUCLEOTIDE SEQUENCE</scope>
    <source>
        <strain evidence="3">9284</strain>
    </source>
</reference>
<evidence type="ECO:0000313" key="3">
    <source>
        <dbReference type="EMBL" id="KAJ7620056.1"/>
    </source>
</evidence>